<dbReference type="Pfam" id="PF13828">
    <property type="entry name" value="DUF4190"/>
    <property type="match status" value="1"/>
</dbReference>
<evidence type="ECO:0000313" key="5">
    <source>
        <dbReference type="Proteomes" id="UP001500979"/>
    </source>
</evidence>
<dbReference type="Proteomes" id="UP001500979">
    <property type="component" value="Unassembled WGS sequence"/>
</dbReference>
<name>A0ABN3V3D7_9PSEU</name>
<keyword evidence="2" id="KW-0812">Transmembrane</keyword>
<evidence type="ECO:0000313" key="4">
    <source>
        <dbReference type="EMBL" id="GAA2776733.1"/>
    </source>
</evidence>
<gene>
    <name evidence="4" type="ORF">GCM10010470_06820</name>
</gene>
<evidence type="ECO:0000256" key="1">
    <source>
        <dbReference type="SAM" id="MobiDB-lite"/>
    </source>
</evidence>
<comment type="caution">
    <text evidence="4">The sequence shown here is derived from an EMBL/GenBank/DDBJ whole genome shotgun (WGS) entry which is preliminary data.</text>
</comment>
<keyword evidence="5" id="KW-1185">Reference proteome</keyword>
<feature type="transmembrane region" description="Helical" evidence="2">
    <location>
        <begin position="61"/>
        <end position="84"/>
    </location>
</feature>
<accession>A0ABN3V3D7</accession>
<feature type="transmembrane region" description="Helical" evidence="2">
    <location>
        <begin position="96"/>
        <end position="129"/>
    </location>
</feature>
<dbReference type="InterPro" id="IPR025241">
    <property type="entry name" value="DUF4190"/>
</dbReference>
<dbReference type="RefSeq" id="WP_344677858.1">
    <property type="nucleotide sequence ID" value="NZ_BAAAUX010000003.1"/>
</dbReference>
<proteinExistence type="predicted"/>
<reference evidence="4 5" key="1">
    <citation type="journal article" date="2019" name="Int. J. Syst. Evol. Microbiol.">
        <title>The Global Catalogue of Microorganisms (GCM) 10K type strain sequencing project: providing services to taxonomists for standard genome sequencing and annotation.</title>
        <authorList>
            <consortium name="The Broad Institute Genomics Platform"/>
            <consortium name="The Broad Institute Genome Sequencing Center for Infectious Disease"/>
            <person name="Wu L."/>
            <person name="Ma J."/>
        </authorList>
    </citation>
    <scope>NUCLEOTIDE SEQUENCE [LARGE SCALE GENOMIC DNA]</scope>
    <source>
        <strain evidence="4 5">JCM 9383</strain>
    </source>
</reference>
<organism evidence="4 5">
    <name type="scientific">Saccharopolyspora taberi</name>
    <dbReference type="NCBI Taxonomy" id="60895"/>
    <lineage>
        <taxon>Bacteria</taxon>
        <taxon>Bacillati</taxon>
        <taxon>Actinomycetota</taxon>
        <taxon>Actinomycetes</taxon>
        <taxon>Pseudonocardiales</taxon>
        <taxon>Pseudonocardiaceae</taxon>
        <taxon>Saccharopolyspora</taxon>
    </lineage>
</organism>
<protein>
    <recommendedName>
        <fullName evidence="3">DUF4190 domain-containing protein</fullName>
    </recommendedName>
</protein>
<dbReference type="EMBL" id="BAAAUX010000003">
    <property type="protein sequence ID" value="GAA2776733.1"/>
    <property type="molecule type" value="Genomic_DNA"/>
</dbReference>
<keyword evidence="2" id="KW-1133">Transmembrane helix</keyword>
<feature type="region of interest" description="Disordered" evidence="1">
    <location>
        <begin position="1"/>
        <end position="37"/>
    </location>
</feature>
<sequence>MTNAHGDGNPGDPSGSAQSFPQNMPSAPEHPIVPAGPYPYPTPHPVYYVGRPTHSLATTSLILSLVATFCFVTAIPGVIIGHMARKRIKEDPRWDGAGIALAAIIIGWIIIGGVLAYAAFVITMAMVMVNNLPN</sequence>
<evidence type="ECO:0000259" key="3">
    <source>
        <dbReference type="Pfam" id="PF13828"/>
    </source>
</evidence>
<evidence type="ECO:0000256" key="2">
    <source>
        <dbReference type="SAM" id="Phobius"/>
    </source>
</evidence>
<feature type="compositionally biased region" description="Polar residues" evidence="1">
    <location>
        <begin position="15"/>
        <end position="25"/>
    </location>
</feature>
<feature type="domain" description="DUF4190" evidence="3">
    <location>
        <begin position="56"/>
        <end position="115"/>
    </location>
</feature>
<keyword evidence="2" id="KW-0472">Membrane</keyword>